<proteinExistence type="inferred from homology"/>
<feature type="transmembrane region" description="Helical" evidence="3">
    <location>
        <begin position="234"/>
        <end position="255"/>
    </location>
</feature>
<feature type="transmembrane region" description="Helical" evidence="3">
    <location>
        <begin position="174"/>
        <end position="194"/>
    </location>
</feature>
<name>A0ABY3XA27_9GAMM</name>
<feature type="transmembrane region" description="Helical" evidence="3">
    <location>
        <begin position="38"/>
        <end position="57"/>
    </location>
</feature>
<feature type="transmembrane region" description="Helical" evidence="3">
    <location>
        <begin position="118"/>
        <end position="135"/>
    </location>
</feature>
<dbReference type="PANTHER" id="PTHR30413:SF10">
    <property type="entry name" value="CAPSULE POLYSACCHARIDE EXPORT INNER-MEMBRANE PROTEIN CTRC"/>
    <property type="match status" value="1"/>
</dbReference>
<evidence type="ECO:0000256" key="1">
    <source>
        <dbReference type="ARBA" id="ARBA00007783"/>
    </source>
</evidence>
<dbReference type="RefSeq" id="WP_148648985.1">
    <property type="nucleotide sequence ID" value="NZ_CP011131.1"/>
</dbReference>
<dbReference type="PANTHER" id="PTHR30413">
    <property type="entry name" value="INNER MEMBRANE TRANSPORT PERMEASE"/>
    <property type="match status" value="1"/>
</dbReference>
<sequence>MSMLFNHFMQSVRKPDHWLYGSWLDTVVRYRKMRLGMLWLLIPTVVYIWVIGGFLVSMQPGIDKARFFAHIGIGYTIFRMVAAVMSDATSVFAGYQYFIYDGNQRLTDFILRNLARSFYYFLLTMPLVMAVAIASPDFDLAGIPLAVAGLAVVLVNLFSFSVVLSIAGARFPDLSELMGSIMMAAFLITPVVWYPQAAPEDTASGVFMRANPFHHLLLAIRAPLLGETIDASSWVYLPVMTVTGLIAAAVTYRLYARRVAVWL</sequence>
<keyword evidence="2" id="KW-0813">Transport</keyword>
<protein>
    <recommendedName>
        <fullName evidence="6">ABC-2 type transporter family protein</fullName>
    </recommendedName>
</protein>
<keyword evidence="3" id="KW-0812">Transmembrane</keyword>
<gene>
    <name evidence="4" type="ORF">MOV92_17850</name>
</gene>
<dbReference type="EMBL" id="CP093547">
    <property type="protein sequence ID" value="UNP28344.1"/>
    <property type="molecule type" value="Genomic_DNA"/>
</dbReference>
<feature type="transmembrane region" description="Helical" evidence="3">
    <location>
        <begin position="77"/>
        <end position="98"/>
    </location>
</feature>
<keyword evidence="5" id="KW-1185">Reference proteome</keyword>
<evidence type="ECO:0000256" key="2">
    <source>
        <dbReference type="ARBA" id="ARBA00022448"/>
    </source>
</evidence>
<dbReference type="Proteomes" id="UP000829194">
    <property type="component" value="Chromosome"/>
</dbReference>
<comment type="similarity">
    <text evidence="1">Belongs to the ABC-2 integral membrane protein family.</text>
</comment>
<keyword evidence="3" id="KW-1133">Transmembrane helix</keyword>
<accession>A0ABY3XA27</accession>
<feature type="transmembrane region" description="Helical" evidence="3">
    <location>
        <begin position="141"/>
        <end position="167"/>
    </location>
</feature>
<reference evidence="4 5" key="1">
    <citation type="submission" date="2022-03" db="EMBL/GenBank/DDBJ databases">
        <title>Complete genome sequence of Lysobacter capsici VKM B-2533 and Lysobacter gummosus 10.1.1, promising sources of lytic agents.</title>
        <authorList>
            <person name="Tarlachkov S.V."/>
            <person name="Kudryakova I.V."/>
            <person name="Afoshin A.S."/>
            <person name="Leontyevskaya E.A."/>
            <person name="Leontyevskaya N.V."/>
        </authorList>
    </citation>
    <scope>NUCLEOTIDE SEQUENCE [LARGE SCALE GENOMIC DNA]</scope>
    <source>
        <strain evidence="4 5">10.1.1</strain>
    </source>
</reference>
<keyword evidence="3" id="KW-0472">Membrane</keyword>
<organism evidence="4 5">
    <name type="scientific">Lysobacter gummosus</name>
    <dbReference type="NCBI Taxonomy" id="262324"/>
    <lineage>
        <taxon>Bacteria</taxon>
        <taxon>Pseudomonadati</taxon>
        <taxon>Pseudomonadota</taxon>
        <taxon>Gammaproteobacteria</taxon>
        <taxon>Lysobacterales</taxon>
        <taxon>Lysobacteraceae</taxon>
        <taxon>Lysobacter</taxon>
    </lineage>
</organism>
<evidence type="ECO:0000313" key="5">
    <source>
        <dbReference type="Proteomes" id="UP000829194"/>
    </source>
</evidence>
<evidence type="ECO:0000256" key="3">
    <source>
        <dbReference type="SAM" id="Phobius"/>
    </source>
</evidence>
<evidence type="ECO:0008006" key="6">
    <source>
        <dbReference type="Google" id="ProtNLM"/>
    </source>
</evidence>
<evidence type="ECO:0000313" key="4">
    <source>
        <dbReference type="EMBL" id="UNP28344.1"/>
    </source>
</evidence>